<evidence type="ECO:0000313" key="14">
    <source>
        <dbReference type="Proteomes" id="UP000655225"/>
    </source>
</evidence>
<proteinExistence type="inferred from homology"/>
<dbReference type="Pfam" id="PF13324">
    <property type="entry name" value="GCIP_N"/>
    <property type="match status" value="1"/>
</dbReference>
<evidence type="ECO:0000259" key="12">
    <source>
        <dbReference type="Pfam" id="PF23598"/>
    </source>
</evidence>
<dbReference type="Proteomes" id="UP000655225">
    <property type="component" value="Unassembled WGS sequence"/>
</dbReference>
<dbReference type="AlphaFoldDB" id="A0A834YTN4"/>
<keyword evidence="9" id="KW-0732">Signal</keyword>
<evidence type="ECO:0000259" key="10">
    <source>
        <dbReference type="Pfam" id="PF13324"/>
    </source>
</evidence>
<comment type="caution">
    <text evidence="13">The sequence shown here is derived from an EMBL/GenBank/DDBJ whole genome shotgun (WGS) entry which is preliminary data.</text>
</comment>
<dbReference type="InterPro" id="IPR023213">
    <property type="entry name" value="CAT-like_dom_sf"/>
</dbReference>
<feature type="domain" description="Disease resistance R13L4/SHOC-2-like LRR" evidence="12">
    <location>
        <begin position="11"/>
        <end position="173"/>
    </location>
</feature>
<dbReference type="Gene3D" id="3.80.10.10">
    <property type="entry name" value="Ribonuclease Inhibitor"/>
    <property type="match status" value="1"/>
</dbReference>
<evidence type="ECO:0000256" key="9">
    <source>
        <dbReference type="SAM" id="SignalP"/>
    </source>
</evidence>
<evidence type="ECO:0000256" key="3">
    <source>
        <dbReference type="ARBA" id="ARBA00008940"/>
    </source>
</evidence>
<dbReference type="InterPro" id="IPR055414">
    <property type="entry name" value="LRR_R13L4/SHOC2-like"/>
</dbReference>
<organism evidence="13 14">
    <name type="scientific">Tetracentron sinense</name>
    <name type="common">Spur-leaf</name>
    <dbReference type="NCBI Taxonomy" id="13715"/>
    <lineage>
        <taxon>Eukaryota</taxon>
        <taxon>Viridiplantae</taxon>
        <taxon>Streptophyta</taxon>
        <taxon>Embryophyta</taxon>
        <taxon>Tracheophyta</taxon>
        <taxon>Spermatophyta</taxon>
        <taxon>Magnoliopsida</taxon>
        <taxon>Trochodendrales</taxon>
        <taxon>Trochodendraceae</taxon>
        <taxon>Tetracentron</taxon>
    </lineage>
</organism>
<keyword evidence="7" id="KW-0131">Cell cycle</keyword>
<evidence type="ECO:0000313" key="13">
    <source>
        <dbReference type="EMBL" id="KAF8394010.1"/>
    </source>
</evidence>
<dbReference type="PANTHER" id="PTHR15492">
    <property type="entry name" value="CYCLIN D1-BINDING PROTEIN 1"/>
    <property type="match status" value="1"/>
</dbReference>
<feature type="signal peptide" evidence="9">
    <location>
        <begin position="1"/>
        <end position="16"/>
    </location>
</feature>
<evidence type="ECO:0000256" key="6">
    <source>
        <dbReference type="ARBA" id="ARBA00023242"/>
    </source>
</evidence>
<evidence type="ECO:0000256" key="4">
    <source>
        <dbReference type="ARBA" id="ARBA00022490"/>
    </source>
</evidence>
<comment type="subcellular location">
    <subcellularLocation>
        <location evidence="2">Cytoplasm</location>
    </subcellularLocation>
    <subcellularLocation>
        <location evidence="1">Nucleus</location>
    </subcellularLocation>
</comment>
<evidence type="ECO:0000256" key="2">
    <source>
        <dbReference type="ARBA" id="ARBA00004496"/>
    </source>
</evidence>
<dbReference type="OrthoDB" id="41588at2759"/>
<dbReference type="GO" id="GO:0005737">
    <property type="term" value="C:cytoplasm"/>
    <property type="evidence" value="ECO:0007669"/>
    <property type="project" value="UniProtKB-SubCell"/>
</dbReference>
<dbReference type="Gene3D" id="3.30.559.10">
    <property type="entry name" value="Chloramphenicol acetyltransferase-like domain"/>
    <property type="match status" value="1"/>
</dbReference>
<feature type="region of interest" description="Disordered" evidence="8">
    <location>
        <begin position="576"/>
        <end position="611"/>
    </location>
</feature>
<gene>
    <name evidence="13" type="ORF">HHK36_020212</name>
</gene>
<keyword evidence="6" id="KW-0539">Nucleus</keyword>
<name>A0A834YTN4_TETSI</name>
<feature type="domain" description="Cyclin-D1-binding protein 1-like C-terminal" evidence="11">
    <location>
        <begin position="620"/>
        <end position="672"/>
    </location>
</feature>
<dbReference type="PANTHER" id="PTHR15492:SF1">
    <property type="entry name" value="CYCLIN-D1-BINDING PROTEIN 1"/>
    <property type="match status" value="1"/>
</dbReference>
<protein>
    <submittedName>
        <fullName evidence="13">Uncharacterized protein</fullName>
    </submittedName>
</protein>
<dbReference type="InterPro" id="IPR049318">
    <property type="entry name" value="GCIP_C"/>
</dbReference>
<dbReference type="InterPro" id="IPR026907">
    <property type="entry name" value="GCIP-like"/>
</dbReference>
<accession>A0A834YTN4</accession>
<feature type="chain" id="PRO_5032332529" evidence="9">
    <location>
        <begin position="17"/>
        <end position="720"/>
    </location>
</feature>
<keyword evidence="14" id="KW-1185">Reference proteome</keyword>
<dbReference type="GO" id="GO:0005634">
    <property type="term" value="C:nucleus"/>
    <property type="evidence" value="ECO:0007669"/>
    <property type="project" value="UniProtKB-SubCell"/>
</dbReference>
<evidence type="ECO:0000256" key="8">
    <source>
        <dbReference type="SAM" id="MobiDB-lite"/>
    </source>
</evidence>
<evidence type="ECO:0000256" key="5">
    <source>
        <dbReference type="ARBA" id="ARBA00022737"/>
    </source>
</evidence>
<dbReference type="Pfam" id="PF02458">
    <property type="entry name" value="Transferase"/>
    <property type="match status" value="1"/>
</dbReference>
<feature type="domain" description="Cyclin-D1-binding protein 1-like N-terminal" evidence="10">
    <location>
        <begin position="518"/>
        <end position="576"/>
    </location>
</feature>
<dbReference type="Pfam" id="PF23598">
    <property type="entry name" value="LRR_14"/>
    <property type="match status" value="1"/>
</dbReference>
<dbReference type="EMBL" id="JABCRI010000014">
    <property type="protein sequence ID" value="KAF8394010.1"/>
    <property type="molecule type" value="Genomic_DNA"/>
</dbReference>
<sequence>MHSLVALGCFFSSFRLLKVLDLSDAPLEKVPNEIVNLFHLRYLSLRRTKIKELPNSLGRLQNLETLDLGDTSFLYKLPNELFKLKRLCSLKFGNIKGGPVSIDESQEQVGIWSLVNLEVLRDINVKQGGRVTRELERMTKLRRLGIRRLRREDGVDLWCSIKKLSNLRFLDVRDDPLEVLQALPNLVGLTLFQAYDGEEMCFKEGGFQALKNLELSKLERLRLVREEDGALPHLQDLYIYECKMLAKVPLGIECLANLKAFMFCEMSIEFVINLNPNKQGVDYWKVAHFPAIFYLKDGPSYGCLISVQATGKDHGVSENVEFEIKASENTQKVVPVEQEEEDVQHPEALTIDFLRHPKILGITDNGPLIQQPVSLEEASWRRWNGWSIWKWRHVQSKKDGDYLGPAGSGNLPWALFFIESRSEHGLHGRIGSLTLNSDGKLMVNCTGEGAPFAEAISDSEIEVLGDVTLLNDPSKLRNLVLTLDSAGIVTELPLLTVQWKCTCALIPLYAWPFFIINGSGNADRKLSIPQLAGAVWDVCVSLKKTPTTNYTAIGRAITQVAVSVKDVLREMKELKPGSTDPTVKIPNEAAAEEASEPRDIDSSSEGDLGNDLLPEEMKIAHQSVDSLERLLKLCQGIGVQVDELGACLYPPQEVSAMKNAAEKISTVSDEMQAEVRSLEGSSEAFSQACEGLESSVRQLLSELGCSDTTNLIPKMQNLAM</sequence>
<dbReference type="Pfam" id="PF20936">
    <property type="entry name" value="GCIP_C"/>
    <property type="match status" value="1"/>
</dbReference>
<reference evidence="13 14" key="1">
    <citation type="submission" date="2020-04" db="EMBL/GenBank/DDBJ databases">
        <title>Plant Genome Project.</title>
        <authorList>
            <person name="Zhang R.-G."/>
        </authorList>
    </citation>
    <scope>NUCLEOTIDE SEQUENCE [LARGE SCALE GENOMIC DNA]</scope>
    <source>
        <strain evidence="13">YNK0</strain>
        <tissue evidence="13">Leaf</tissue>
    </source>
</reference>
<dbReference type="InterPro" id="IPR049317">
    <property type="entry name" value="GCIP-like_N"/>
</dbReference>
<comment type="similarity">
    <text evidence="3">Belongs to the CCNDBP1 family.</text>
</comment>
<evidence type="ECO:0000259" key="11">
    <source>
        <dbReference type="Pfam" id="PF20936"/>
    </source>
</evidence>
<evidence type="ECO:0000256" key="1">
    <source>
        <dbReference type="ARBA" id="ARBA00004123"/>
    </source>
</evidence>
<dbReference type="SUPFAM" id="SSF52058">
    <property type="entry name" value="L domain-like"/>
    <property type="match status" value="1"/>
</dbReference>
<keyword evidence="4" id="KW-0963">Cytoplasm</keyword>
<dbReference type="Gene3D" id="1.20.1410.10">
    <property type="entry name" value="I/LWEQ domain"/>
    <property type="match status" value="1"/>
</dbReference>
<dbReference type="InterPro" id="IPR032675">
    <property type="entry name" value="LRR_dom_sf"/>
</dbReference>
<keyword evidence="5" id="KW-0677">Repeat</keyword>
<evidence type="ECO:0000256" key="7">
    <source>
        <dbReference type="ARBA" id="ARBA00023306"/>
    </source>
</evidence>